<dbReference type="Pfam" id="PF00149">
    <property type="entry name" value="Metallophos"/>
    <property type="match status" value="1"/>
</dbReference>
<evidence type="ECO:0000259" key="1">
    <source>
        <dbReference type="Pfam" id="PF00149"/>
    </source>
</evidence>
<dbReference type="SUPFAM" id="SSF56300">
    <property type="entry name" value="Metallo-dependent phosphatases"/>
    <property type="match status" value="1"/>
</dbReference>
<accession>A0A1F8DZT9</accession>
<proteinExistence type="predicted"/>
<dbReference type="PANTHER" id="PTHR39323">
    <property type="entry name" value="BLR1149 PROTEIN"/>
    <property type="match status" value="1"/>
</dbReference>
<dbReference type="Proteomes" id="UP000177011">
    <property type="component" value="Unassembled WGS sequence"/>
</dbReference>
<dbReference type="GO" id="GO:0016787">
    <property type="term" value="F:hydrolase activity"/>
    <property type="evidence" value="ECO:0007669"/>
    <property type="project" value="InterPro"/>
</dbReference>
<dbReference type="PIRSF" id="PIRSF000887">
    <property type="entry name" value="Pesterase_MJ0037"/>
    <property type="match status" value="1"/>
</dbReference>
<comment type="caution">
    <text evidence="2">The sequence shown here is derived from an EMBL/GenBank/DDBJ whole genome shotgun (WGS) entry which is preliminary data.</text>
</comment>
<dbReference type="PANTHER" id="PTHR39323:SF1">
    <property type="entry name" value="BLR1149 PROTEIN"/>
    <property type="match status" value="1"/>
</dbReference>
<reference evidence="2 3" key="1">
    <citation type="journal article" date="2016" name="Nat. Commun.">
        <title>Thousands of microbial genomes shed light on interconnected biogeochemical processes in an aquifer system.</title>
        <authorList>
            <person name="Anantharaman K."/>
            <person name="Brown C.T."/>
            <person name="Hug L.A."/>
            <person name="Sharon I."/>
            <person name="Castelle C.J."/>
            <person name="Probst A.J."/>
            <person name="Thomas B.C."/>
            <person name="Singh A."/>
            <person name="Wilkins M.J."/>
            <person name="Karaoz U."/>
            <person name="Brodie E.L."/>
            <person name="Williams K.H."/>
            <person name="Hubbard S.S."/>
            <person name="Banfield J.F."/>
        </authorList>
    </citation>
    <scope>NUCLEOTIDE SEQUENCE [LARGE SCALE GENOMIC DNA]</scope>
</reference>
<organism evidence="2 3">
    <name type="scientific">Candidatus Wolfebacteria bacterium RIFCSPLOWO2_01_FULL_47_17b</name>
    <dbReference type="NCBI Taxonomy" id="1802558"/>
    <lineage>
        <taxon>Bacteria</taxon>
        <taxon>Candidatus Wolfeibacteriota</taxon>
    </lineage>
</organism>
<dbReference type="EMBL" id="MGIS01000002">
    <property type="protein sequence ID" value="OGM94114.1"/>
    <property type="molecule type" value="Genomic_DNA"/>
</dbReference>
<dbReference type="InterPro" id="IPR024173">
    <property type="entry name" value="Pesterase_MJ0037-like"/>
</dbReference>
<dbReference type="AlphaFoldDB" id="A0A1F8DZT9"/>
<dbReference type="InterPro" id="IPR029052">
    <property type="entry name" value="Metallo-depent_PP-like"/>
</dbReference>
<feature type="domain" description="Calcineurin-like phosphoesterase" evidence="1">
    <location>
        <begin position="24"/>
        <end position="140"/>
    </location>
</feature>
<evidence type="ECO:0000313" key="2">
    <source>
        <dbReference type="EMBL" id="OGM94114.1"/>
    </source>
</evidence>
<dbReference type="Gene3D" id="3.60.21.10">
    <property type="match status" value="1"/>
</dbReference>
<gene>
    <name evidence="2" type="ORF">A2935_03750</name>
</gene>
<dbReference type="InterPro" id="IPR004843">
    <property type="entry name" value="Calcineurin-like_PHP"/>
</dbReference>
<evidence type="ECO:0000313" key="3">
    <source>
        <dbReference type="Proteomes" id="UP000177011"/>
    </source>
</evidence>
<protein>
    <recommendedName>
        <fullName evidence="1">Calcineurin-like phosphoesterase domain-containing protein</fullName>
    </recommendedName>
</protein>
<sequence>MTDEDEFVKFVTDQPAAFIPEISTLVIAELHLGLEVDLYKGGVFVPAQGPQFEKTVSSLIKLTKAKTLVIVGDIKHKVPGSTLLEDREIPKFLTNISKKIKTILVKGNHDDRIEEIMPEEVKVYPSHGFRIDRYGFFHGHAWPSTRLFACDYLFMGHLHPAIEFKDAFGFRAVEQVWVKGKLDEEKVRKKFELKGTEVGELNLIVLPVFNQLLSGIAINKLAKEELIGPILANNFVDVKNSSIYMLDGTFLGTMKNIRKGNI</sequence>
<name>A0A1F8DZT9_9BACT</name>